<feature type="domain" description="Cyclin C-terminal" evidence="7">
    <location>
        <begin position="354"/>
        <end position="470"/>
    </location>
</feature>
<keyword evidence="3" id="KW-0131">Cell cycle</keyword>
<accession>A0AAD5FZ88</accession>
<organism evidence="8 9">
    <name type="scientific">Candida theae</name>
    <dbReference type="NCBI Taxonomy" id="1198502"/>
    <lineage>
        <taxon>Eukaryota</taxon>
        <taxon>Fungi</taxon>
        <taxon>Dikarya</taxon>
        <taxon>Ascomycota</taxon>
        <taxon>Saccharomycotina</taxon>
        <taxon>Pichiomycetes</taxon>
        <taxon>Debaryomycetaceae</taxon>
        <taxon>Candida/Lodderomyces clade</taxon>
        <taxon>Candida</taxon>
    </lineage>
</organism>
<dbReference type="Pfam" id="PF02984">
    <property type="entry name" value="Cyclin_C"/>
    <property type="match status" value="1"/>
</dbReference>
<feature type="compositionally biased region" description="Basic and acidic residues" evidence="5">
    <location>
        <begin position="53"/>
        <end position="66"/>
    </location>
</feature>
<feature type="domain" description="Cyclin-like" evidence="6">
    <location>
        <begin position="261"/>
        <end position="345"/>
    </location>
</feature>
<name>A0AAD5FZ88_9ASCO</name>
<reference evidence="8 9" key="1">
    <citation type="journal article" date="2022" name="DNA Res.">
        <title>Genome analysis of five recently described species of the CUG-Ser clade uncovers Candida theae as a new hybrid lineage with pathogenic potential in the Candida parapsilosis species complex.</title>
        <authorList>
            <person name="Mixao V."/>
            <person name="Del Olmo V."/>
            <person name="Hegedusova E."/>
            <person name="Saus E."/>
            <person name="Pryszcz L."/>
            <person name="Cillingova A."/>
            <person name="Nosek J."/>
            <person name="Gabaldon T."/>
        </authorList>
    </citation>
    <scope>NUCLEOTIDE SEQUENCE [LARGE SCALE GENOMIC DNA]</scope>
    <source>
        <strain evidence="8 9">CBS 12239</strain>
    </source>
</reference>
<feature type="compositionally biased region" description="Polar residues" evidence="5">
    <location>
        <begin position="1"/>
        <end position="13"/>
    </location>
</feature>
<feature type="compositionally biased region" description="Low complexity" evidence="5">
    <location>
        <begin position="68"/>
        <end position="82"/>
    </location>
</feature>
<dbReference type="InterPro" id="IPR039361">
    <property type="entry name" value="Cyclin"/>
</dbReference>
<dbReference type="AlphaFoldDB" id="A0AAD5FZ88"/>
<gene>
    <name evidence="8" type="ORF">KGF57_001994</name>
</gene>
<dbReference type="Proteomes" id="UP001204833">
    <property type="component" value="Unassembled WGS sequence"/>
</dbReference>
<dbReference type="SUPFAM" id="SSF47954">
    <property type="entry name" value="Cyclin-like"/>
    <property type="match status" value="2"/>
</dbReference>
<dbReference type="SMART" id="SM00385">
    <property type="entry name" value="CYCLIN"/>
    <property type="match status" value="2"/>
</dbReference>
<dbReference type="InterPro" id="IPR006671">
    <property type="entry name" value="Cyclin_N"/>
</dbReference>
<dbReference type="PROSITE" id="PS00292">
    <property type="entry name" value="CYCLINS"/>
    <property type="match status" value="1"/>
</dbReference>
<proteinExistence type="inferred from homology"/>
<evidence type="ECO:0000256" key="2">
    <source>
        <dbReference type="ARBA" id="ARBA00023127"/>
    </source>
</evidence>
<dbReference type="PANTHER" id="PTHR10177">
    <property type="entry name" value="CYCLINS"/>
    <property type="match status" value="1"/>
</dbReference>
<dbReference type="Pfam" id="PF00134">
    <property type="entry name" value="Cyclin_N"/>
    <property type="match status" value="1"/>
</dbReference>
<dbReference type="InterPro" id="IPR013763">
    <property type="entry name" value="Cyclin-like_dom"/>
</dbReference>
<dbReference type="InterPro" id="IPR004367">
    <property type="entry name" value="Cyclin_C-dom"/>
</dbReference>
<dbReference type="RefSeq" id="XP_051609497.1">
    <property type="nucleotide sequence ID" value="XM_051751258.1"/>
</dbReference>
<dbReference type="GO" id="GO:0016538">
    <property type="term" value="F:cyclin-dependent protein serine/threonine kinase regulator activity"/>
    <property type="evidence" value="ECO:0007669"/>
    <property type="project" value="InterPro"/>
</dbReference>
<comment type="similarity">
    <text evidence="4">Belongs to the cyclin family.</text>
</comment>
<keyword evidence="2 4" id="KW-0195">Cyclin</keyword>
<evidence type="ECO:0000313" key="9">
    <source>
        <dbReference type="Proteomes" id="UP001204833"/>
    </source>
</evidence>
<dbReference type="InterPro" id="IPR048258">
    <property type="entry name" value="Cyclins_cyclin-box"/>
</dbReference>
<keyword evidence="9" id="KW-1185">Reference proteome</keyword>
<keyword evidence="1" id="KW-0132">Cell division</keyword>
<dbReference type="EMBL" id="JAIHNG010000100">
    <property type="protein sequence ID" value="KAI5959994.1"/>
    <property type="molecule type" value="Genomic_DNA"/>
</dbReference>
<feature type="region of interest" description="Disordered" evidence="5">
    <location>
        <begin position="1"/>
        <end position="84"/>
    </location>
</feature>
<protein>
    <submittedName>
        <fullName evidence="8">CLB2</fullName>
    </submittedName>
</protein>
<evidence type="ECO:0000259" key="7">
    <source>
        <dbReference type="SMART" id="SM01332"/>
    </source>
</evidence>
<comment type="caution">
    <text evidence="8">The sequence shown here is derived from an EMBL/GenBank/DDBJ whole genome shotgun (WGS) entry which is preliminary data.</text>
</comment>
<dbReference type="GO" id="GO:0044772">
    <property type="term" value="P:mitotic cell cycle phase transition"/>
    <property type="evidence" value="ECO:0007669"/>
    <property type="project" value="InterPro"/>
</dbReference>
<dbReference type="SMART" id="SM01332">
    <property type="entry name" value="Cyclin_C"/>
    <property type="match status" value="1"/>
</dbReference>
<evidence type="ECO:0000313" key="8">
    <source>
        <dbReference type="EMBL" id="KAI5959994.1"/>
    </source>
</evidence>
<dbReference type="GO" id="GO:0030447">
    <property type="term" value="P:filamentous growth"/>
    <property type="evidence" value="ECO:0007669"/>
    <property type="project" value="UniProtKB-ARBA"/>
</dbReference>
<evidence type="ECO:0000256" key="3">
    <source>
        <dbReference type="ARBA" id="ARBA00023306"/>
    </source>
</evidence>
<evidence type="ECO:0000256" key="4">
    <source>
        <dbReference type="RuleBase" id="RU000383"/>
    </source>
</evidence>
<dbReference type="GO" id="GO:0051301">
    <property type="term" value="P:cell division"/>
    <property type="evidence" value="ECO:0007669"/>
    <property type="project" value="UniProtKB-KW"/>
</dbReference>
<sequence>MPQTTITHSASNENDYKVAKAKTKTKVLSEQSSSLPHDRSSQEPFDAIQATDEENRPPRSVVKESKLNTTNTTTTNTTNTTTRQFLGDVSNQYHNSGLKPISQTQSQIQLSKKRKPLARDIQPLQNKINRVIPIVPDTVDTSHKPQSANLLVPSRLPQKRQATESSTNLVEKLKITDHQPHQASASSNAIASTSTYKKSRLIDYEWQDLDEEDDDDPLMASEYVNDIFAYFYELEQRMLPDPQYLHKQKNLKPKMRSILVDWLVEMHLKFKLLPESLFLAINIMDRFMSIEAVEIDKLQLLATGSLFIAAKYEEVFSPSVKNYAFFTDGSYSVEEILQAEKYILTVLNFDLNYPNPMNFLRRISKADDYDVQSRTLGKYLLEITIIDYKFIGMKPSLCCASAMYLSRLILGKVPVWNGNLIHYSGGYRINDMRECVELMFQYIISPIEHDEFFKKYAMRKFMRASTLCRKWAEKFQMENRDLFDESLSTHRLTIDVDN</sequence>
<dbReference type="GO" id="GO:0007346">
    <property type="term" value="P:regulation of mitotic cell cycle"/>
    <property type="evidence" value="ECO:0007669"/>
    <property type="project" value="UniProtKB-ARBA"/>
</dbReference>
<dbReference type="InterPro" id="IPR046965">
    <property type="entry name" value="Cyclin_A/B-like"/>
</dbReference>
<dbReference type="InterPro" id="IPR036915">
    <property type="entry name" value="Cyclin-like_sf"/>
</dbReference>
<feature type="domain" description="Cyclin-like" evidence="6">
    <location>
        <begin position="358"/>
        <end position="441"/>
    </location>
</feature>
<evidence type="ECO:0000256" key="1">
    <source>
        <dbReference type="ARBA" id="ARBA00022618"/>
    </source>
</evidence>
<dbReference type="GeneID" id="76150053"/>
<dbReference type="PIRSF" id="PIRSF001771">
    <property type="entry name" value="Cyclin_A_B_D_E"/>
    <property type="match status" value="1"/>
</dbReference>
<dbReference type="Gene3D" id="1.10.472.10">
    <property type="entry name" value="Cyclin-like"/>
    <property type="match status" value="2"/>
</dbReference>
<dbReference type="FunFam" id="1.10.472.10:FF:000001">
    <property type="entry name" value="G2/mitotic-specific cyclin"/>
    <property type="match status" value="1"/>
</dbReference>
<dbReference type="CDD" id="cd20512">
    <property type="entry name" value="CYCLIN_CLBs_yeast_rpt2"/>
    <property type="match status" value="1"/>
</dbReference>
<evidence type="ECO:0000256" key="5">
    <source>
        <dbReference type="SAM" id="MobiDB-lite"/>
    </source>
</evidence>
<evidence type="ECO:0000259" key="6">
    <source>
        <dbReference type="SMART" id="SM00385"/>
    </source>
</evidence>